<dbReference type="AlphaFoldDB" id="A0AAV7QKL6"/>
<evidence type="ECO:0000313" key="1">
    <source>
        <dbReference type="EMBL" id="KAJ1140708.1"/>
    </source>
</evidence>
<dbReference type="EMBL" id="JANPWB010000010">
    <property type="protein sequence ID" value="KAJ1140708.1"/>
    <property type="molecule type" value="Genomic_DNA"/>
</dbReference>
<dbReference type="Proteomes" id="UP001066276">
    <property type="component" value="Chromosome 6"/>
</dbReference>
<name>A0AAV7QKL6_PLEWA</name>
<accession>A0AAV7QKL6</accession>
<comment type="caution">
    <text evidence="1">The sequence shown here is derived from an EMBL/GenBank/DDBJ whole genome shotgun (WGS) entry which is preliminary data.</text>
</comment>
<organism evidence="1 2">
    <name type="scientific">Pleurodeles waltl</name>
    <name type="common">Iberian ribbed newt</name>
    <dbReference type="NCBI Taxonomy" id="8319"/>
    <lineage>
        <taxon>Eukaryota</taxon>
        <taxon>Metazoa</taxon>
        <taxon>Chordata</taxon>
        <taxon>Craniata</taxon>
        <taxon>Vertebrata</taxon>
        <taxon>Euteleostomi</taxon>
        <taxon>Amphibia</taxon>
        <taxon>Batrachia</taxon>
        <taxon>Caudata</taxon>
        <taxon>Salamandroidea</taxon>
        <taxon>Salamandridae</taxon>
        <taxon>Pleurodelinae</taxon>
        <taxon>Pleurodeles</taxon>
    </lineage>
</organism>
<proteinExistence type="predicted"/>
<reference evidence="1" key="1">
    <citation type="journal article" date="2022" name="bioRxiv">
        <title>Sequencing and chromosome-scale assembly of the giantPleurodeles waltlgenome.</title>
        <authorList>
            <person name="Brown T."/>
            <person name="Elewa A."/>
            <person name="Iarovenko S."/>
            <person name="Subramanian E."/>
            <person name="Araus A.J."/>
            <person name="Petzold A."/>
            <person name="Susuki M."/>
            <person name="Suzuki K.-i.T."/>
            <person name="Hayashi T."/>
            <person name="Toyoda A."/>
            <person name="Oliveira C."/>
            <person name="Osipova E."/>
            <person name="Leigh N.D."/>
            <person name="Simon A."/>
            <person name="Yun M.H."/>
        </authorList>
    </citation>
    <scope>NUCLEOTIDE SEQUENCE</scope>
    <source>
        <strain evidence="1">20211129_DDA</strain>
        <tissue evidence="1">Liver</tissue>
    </source>
</reference>
<gene>
    <name evidence="1" type="ORF">NDU88_007053</name>
</gene>
<protein>
    <submittedName>
        <fullName evidence="1">Uncharacterized protein</fullName>
    </submittedName>
</protein>
<evidence type="ECO:0000313" key="2">
    <source>
        <dbReference type="Proteomes" id="UP001066276"/>
    </source>
</evidence>
<sequence>MGCAGLEPGVRVRTDNACERGAPQQASLSVAVEGGHPGHYYGRTDHEEYSVWCDSRGKQPGSAAVRALCEPFFTLHQLPGSARVQPHRSWAACARACAREVVIKCVNLLGALFWAE</sequence>
<keyword evidence="2" id="KW-1185">Reference proteome</keyword>